<feature type="compositionally biased region" description="Polar residues" evidence="2">
    <location>
        <begin position="274"/>
        <end position="286"/>
    </location>
</feature>
<dbReference type="OrthoDB" id="3204900at2759"/>
<feature type="region of interest" description="Disordered" evidence="2">
    <location>
        <begin position="1"/>
        <end position="138"/>
    </location>
</feature>
<feature type="compositionally biased region" description="Acidic residues" evidence="2">
    <location>
        <begin position="303"/>
        <end position="312"/>
    </location>
</feature>
<evidence type="ECO:0000256" key="2">
    <source>
        <dbReference type="SAM" id="MobiDB-lite"/>
    </source>
</evidence>
<dbReference type="AlphaFoldDB" id="A0A0C3G586"/>
<dbReference type="HOGENOM" id="CLU_021799_0_0_1"/>
<feature type="compositionally biased region" description="Low complexity" evidence="2">
    <location>
        <begin position="337"/>
        <end position="357"/>
    </location>
</feature>
<protein>
    <recommendedName>
        <fullName evidence="5">DUF4048 domain-containing protein</fullName>
    </recommendedName>
</protein>
<organism evidence="3 4">
    <name type="scientific">Piloderma croceum (strain F 1598)</name>
    <dbReference type="NCBI Taxonomy" id="765440"/>
    <lineage>
        <taxon>Eukaryota</taxon>
        <taxon>Fungi</taxon>
        <taxon>Dikarya</taxon>
        <taxon>Basidiomycota</taxon>
        <taxon>Agaricomycotina</taxon>
        <taxon>Agaricomycetes</taxon>
        <taxon>Agaricomycetidae</taxon>
        <taxon>Atheliales</taxon>
        <taxon>Atheliaceae</taxon>
        <taxon>Piloderma</taxon>
    </lineage>
</organism>
<reference evidence="4" key="2">
    <citation type="submission" date="2015-01" db="EMBL/GenBank/DDBJ databases">
        <title>Evolutionary Origins and Diversification of the Mycorrhizal Mutualists.</title>
        <authorList>
            <consortium name="DOE Joint Genome Institute"/>
            <consortium name="Mycorrhizal Genomics Consortium"/>
            <person name="Kohler A."/>
            <person name="Kuo A."/>
            <person name="Nagy L.G."/>
            <person name="Floudas D."/>
            <person name="Copeland A."/>
            <person name="Barry K.W."/>
            <person name="Cichocki N."/>
            <person name="Veneault-Fourrey C."/>
            <person name="LaButti K."/>
            <person name="Lindquist E.A."/>
            <person name="Lipzen A."/>
            <person name="Lundell T."/>
            <person name="Morin E."/>
            <person name="Murat C."/>
            <person name="Riley R."/>
            <person name="Ohm R."/>
            <person name="Sun H."/>
            <person name="Tunlid A."/>
            <person name="Henrissat B."/>
            <person name="Grigoriev I.V."/>
            <person name="Hibbett D.S."/>
            <person name="Martin F."/>
        </authorList>
    </citation>
    <scope>NUCLEOTIDE SEQUENCE [LARGE SCALE GENOMIC DNA]</scope>
    <source>
        <strain evidence="4">F 1598</strain>
    </source>
</reference>
<dbReference type="STRING" id="765440.A0A0C3G586"/>
<dbReference type="EMBL" id="KN832984">
    <property type="protein sequence ID" value="KIM85806.1"/>
    <property type="molecule type" value="Genomic_DNA"/>
</dbReference>
<evidence type="ECO:0008006" key="5">
    <source>
        <dbReference type="Google" id="ProtNLM"/>
    </source>
</evidence>
<feature type="region of interest" description="Disordered" evidence="2">
    <location>
        <begin position="246"/>
        <end position="312"/>
    </location>
</feature>
<name>A0A0C3G586_PILCF</name>
<evidence type="ECO:0000313" key="4">
    <source>
        <dbReference type="Proteomes" id="UP000054166"/>
    </source>
</evidence>
<proteinExistence type="predicted"/>
<keyword evidence="1" id="KW-0175">Coiled coil</keyword>
<evidence type="ECO:0000256" key="1">
    <source>
        <dbReference type="SAM" id="Coils"/>
    </source>
</evidence>
<accession>A0A0C3G586</accession>
<feature type="region of interest" description="Disordered" evidence="2">
    <location>
        <begin position="197"/>
        <end position="218"/>
    </location>
</feature>
<feature type="compositionally biased region" description="Low complexity" evidence="2">
    <location>
        <begin position="384"/>
        <end position="394"/>
    </location>
</feature>
<keyword evidence="4" id="KW-1185">Reference proteome</keyword>
<feature type="compositionally biased region" description="Low complexity" evidence="2">
    <location>
        <begin position="247"/>
        <end position="264"/>
    </location>
</feature>
<sequence length="570" mass="60035">MNDFPIAVKTTHSKRHSFSAGPRPLRLALASTATPGSTSPIISPFTSYSTPSPRSESPGSAGAPPNATRFVRNPGAPRRQPSISYFTPDSETTTTRRPTRHGLARSVSVGAKPSLSSDVGGGRSEDRRSTVSVESTQSEKVFTPHTLTEKHADLLQFIAQKESKCLELRSQLAVHEAELLQLKRKWERIVNRGFERSNGISDYAPSSNSTSVSSTAPQLQSGAMLEGIREGVQGVSRLIAAGLGELSATPVPSSPTPTSTSRQTPARRRHLARPSSSSISTYATNASNSTRLSQSSASSLGDEPGEAERDDEEEALMLKYSDAKPIINANPEWKLDSGPSESSFGISSKDRTSISSSPERTAKIHRRKSRDCSGPPSSKSFDLSTTTSPSVVAPSAKQTLKAKRASVNALPPVASIPGLGSLTAVGGSGGQPVASWVGKKWEEIQSGSTFTKHQKRATVLLSDVSQTIVSALSSPPLASASYNPTLAPYIPTSSSSTGSITPLQSSSSVSLLDEDDMEAAVHGGLGGTRLGDIMMPVQVSVQPSQMGANANVKEGDAGAAQTLDEEDWGW</sequence>
<feature type="compositionally biased region" description="Polar residues" evidence="2">
    <location>
        <begin position="81"/>
        <end position="96"/>
    </location>
</feature>
<dbReference type="InParanoid" id="A0A0C3G586"/>
<dbReference type="Proteomes" id="UP000054166">
    <property type="component" value="Unassembled WGS sequence"/>
</dbReference>
<feature type="coiled-coil region" evidence="1">
    <location>
        <begin position="158"/>
        <end position="185"/>
    </location>
</feature>
<feature type="region of interest" description="Disordered" evidence="2">
    <location>
        <begin position="329"/>
        <end position="394"/>
    </location>
</feature>
<reference evidence="3 4" key="1">
    <citation type="submission" date="2014-04" db="EMBL/GenBank/DDBJ databases">
        <authorList>
            <consortium name="DOE Joint Genome Institute"/>
            <person name="Kuo A."/>
            <person name="Tarkka M."/>
            <person name="Buscot F."/>
            <person name="Kohler A."/>
            <person name="Nagy L.G."/>
            <person name="Floudas D."/>
            <person name="Copeland A."/>
            <person name="Barry K.W."/>
            <person name="Cichocki N."/>
            <person name="Veneault-Fourrey C."/>
            <person name="LaButti K."/>
            <person name="Lindquist E.A."/>
            <person name="Lipzen A."/>
            <person name="Lundell T."/>
            <person name="Morin E."/>
            <person name="Murat C."/>
            <person name="Sun H."/>
            <person name="Tunlid A."/>
            <person name="Henrissat B."/>
            <person name="Grigoriev I.V."/>
            <person name="Hibbett D.S."/>
            <person name="Martin F."/>
            <person name="Nordberg H.P."/>
            <person name="Cantor M.N."/>
            <person name="Hua S.X."/>
        </authorList>
    </citation>
    <scope>NUCLEOTIDE SEQUENCE [LARGE SCALE GENOMIC DNA]</scope>
    <source>
        <strain evidence="3 4">F 1598</strain>
    </source>
</reference>
<feature type="compositionally biased region" description="Low complexity" evidence="2">
    <location>
        <begin position="287"/>
        <end position="302"/>
    </location>
</feature>
<gene>
    <name evidence="3" type="ORF">PILCRDRAFT_817017</name>
</gene>
<feature type="region of interest" description="Disordered" evidence="2">
    <location>
        <begin position="549"/>
        <end position="570"/>
    </location>
</feature>
<evidence type="ECO:0000313" key="3">
    <source>
        <dbReference type="EMBL" id="KIM85806.1"/>
    </source>
</evidence>
<feature type="compositionally biased region" description="Low complexity" evidence="2">
    <location>
        <begin position="206"/>
        <end position="215"/>
    </location>
</feature>
<feature type="compositionally biased region" description="Polar residues" evidence="2">
    <location>
        <begin position="31"/>
        <end position="58"/>
    </location>
</feature>